<evidence type="ECO:0008006" key="4">
    <source>
        <dbReference type="Google" id="ProtNLM"/>
    </source>
</evidence>
<gene>
    <name evidence="2" type="ORF">NC799_03290</name>
</gene>
<protein>
    <recommendedName>
        <fullName evidence="4">Lipoprotein YteS</fullName>
    </recommendedName>
</protein>
<feature type="chain" id="PRO_5040732100" description="Lipoprotein YteS" evidence="1">
    <location>
        <begin position="22"/>
        <end position="176"/>
    </location>
</feature>
<keyword evidence="3" id="KW-1185">Reference proteome</keyword>
<proteinExistence type="predicted"/>
<evidence type="ECO:0000256" key="1">
    <source>
        <dbReference type="SAM" id="SignalP"/>
    </source>
</evidence>
<sequence length="176" mass="19359">MKQLVLLLLMIISVTGCSSQAGDDRVGLYFFADLPTTVSDDILSILEEGGIGQSETFELSILPMFHEKVYAELAAKNGDIYFIKQDSVKGIIDPIGFLPLDELVTDKTFSSTNSTDYQAVDPETKEERTYLIPVGNDSLLLRKLGLELNTPLAAFIPAYSENQDKALEILAYLTGE</sequence>
<dbReference type="EMBL" id="JAMQKC010000002">
    <property type="protein sequence ID" value="MDC3415933.1"/>
    <property type="molecule type" value="Genomic_DNA"/>
</dbReference>
<reference evidence="2" key="1">
    <citation type="submission" date="2022-06" db="EMBL/GenBank/DDBJ databases">
        <title>Aquibacillus sp. a new bacterium isolated from soil saline samples.</title>
        <authorList>
            <person name="Galisteo C."/>
            <person name="De La Haba R."/>
            <person name="Sanchez-Porro C."/>
            <person name="Ventosa A."/>
        </authorList>
    </citation>
    <scope>NUCLEOTIDE SEQUENCE</scope>
    <source>
        <strain evidence="2">3ASR75-54</strain>
    </source>
</reference>
<dbReference type="RefSeq" id="WP_272444907.1">
    <property type="nucleotide sequence ID" value="NZ_JAMQKC010000002.1"/>
</dbReference>
<evidence type="ECO:0000313" key="2">
    <source>
        <dbReference type="EMBL" id="MDC3415933.1"/>
    </source>
</evidence>
<dbReference type="Gene3D" id="3.40.190.10">
    <property type="entry name" value="Periplasmic binding protein-like II"/>
    <property type="match status" value="1"/>
</dbReference>
<organism evidence="2 3">
    <name type="scientific">Aquibacillus salsiterrae</name>
    <dbReference type="NCBI Taxonomy" id="2950439"/>
    <lineage>
        <taxon>Bacteria</taxon>
        <taxon>Bacillati</taxon>
        <taxon>Bacillota</taxon>
        <taxon>Bacilli</taxon>
        <taxon>Bacillales</taxon>
        <taxon>Bacillaceae</taxon>
        <taxon>Aquibacillus</taxon>
    </lineage>
</organism>
<name>A0A9X3WBV8_9BACI</name>
<feature type="signal peptide" evidence="1">
    <location>
        <begin position="1"/>
        <end position="21"/>
    </location>
</feature>
<dbReference type="PROSITE" id="PS51257">
    <property type="entry name" value="PROKAR_LIPOPROTEIN"/>
    <property type="match status" value="1"/>
</dbReference>
<dbReference type="Proteomes" id="UP001145069">
    <property type="component" value="Unassembled WGS sequence"/>
</dbReference>
<dbReference type="AlphaFoldDB" id="A0A9X3WBV8"/>
<accession>A0A9X3WBV8</accession>
<comment type="caution">
    <text evidence="2">The sequence shown here is derived from an EMBL/GenBank/DDBJ whole genome shotgun (WGS) entry which is preliminary data.</text>
</comment>
<keyword evidence="1" id="KW-0732">Signal</keyword>
<evidence type="ECO:0000313" key="3">
    <source>
        <dbReference type="Proteomes" id="UP001145069"/>
    </source>
</evidence>